<name>A0A1X1T3U2_9MYCO</name>
<dbReference type="RefSeq" id="WP_085234304.1">
    <property type="nucleotide sequence ID" value="NZ_AP022613.1"/>
</dbReference>
<organism evidence="1 2">
    <name type="scientific">Mycobacterium conspicuum</name>
    <dbReference type="NCBI Taxonomy" id="44010"/>
    <lineage>
        <taxon>Bacteria</taxon>
        <taxon>Bacillati</taxon>
        <taxon>Actinomycetota</taxon>
        <taxon>Actinomycetes</taxon>
        <taxon>Mycobacteriales</taxon>
        <taxon>Mycobacteriaceae</taxon>
        <taxon>Mycobacterium</taxon>
    </lineage>
</organism>
<gene>
    <name evidence="1" type="ORF">MCNS_23570</name>
</gene>
<sequence>MKVARSFAAAAAFAALGVGAGVGVGAAAPASSAPEMRGHYIETETADNGRSATDDWYFTPCGDGCESVARKGVKAFGQAHLVGGQWVLDITNETAMCPDGKEVPNALSAHYTWDPNTLAGTVQTTANTAECGDPAGYQVTDKIQLRPA</sequence>
<evidence type="ECO:0000313" key="1">
    <source>
        <dbReference type="EMBL" id="BBZ39294.1"/>
    </source>
</evidence>
<dbReference type="Proteomes" id="UP000467385">
    <property type="component" value="Chromosome"/>
</dbReference>
<keyword evidence="2" id="KW-1185">Reference proteome</keyword>
<dbReference type="OrthoDB" id="4762627at2"/>
<accession>A0A1X1T3U2</accession>
<reference evidence="1 2" key="1">
    <citation type="journal article" date="2019" name="Emerg. Microbes Infect.">
        <title>Comprehensive subspecies identification of 175 nontuberculous mycobacteria species based on 7547 genomic profiles.</title>
        <authorList>
            <person name="Matsumoto Y."/>
            <person name="Kinjo T."/>
            <person name="Motooka D."/>
            <person name="Nabeya D."/>
            <person name="Jung N."/>
            <person name="Uechi K."/>
            <person name="Horii T."/>
            <person name="Iida T."/>
            <person name="Fujita J."/>
            <person name="Nakamura S."/>
        </authorList>
    </citation>
    <scope>NUCLEOTIDE SEQUENCE [LARGE SCALE GENOMIC DNA]</scope>
    <source>
        <strain evidence="1 2">JCM 14738</strain>
    </source>
</reference>
<protein>
    <submittedName>
        <fullName evidence="1">Uncharacterized protein</fullName>
    </submittedName>
</protein>
<evidence type="ECO:0000313" key="2">
    <source>
        <dbReference type="Proteomes" id="UP000467385"/>
    </source>
</evidence>
<dbReference type="AlphaFoldDB" id="A0A1X1T3U2"/>
<dbReference type="EMBL" id="AP022613">
    <property type="protein sequence ID" value="BBZ39294.1"/>
    <property type="molecule type" value="Genomic_DNA"/>
</dbReference>
<proteinExistence type="predicted"/>